<sequence>MIDQNAFNERGAACLPGHMGIEILEVQSGAVSARMPVRQEVMAPNGYLHAGSVVTLADTCCGYGCIASLPEGAQSFTTVELKSNHLGTARDGVIECRATAVHMGRTTQVWDATVTHNGKTIALFRCTQMLLYPKA</sequence>
<dbReference type="EMBL" id="JACHXO010000003">
    <property type="protein sequence ID" value="MBB3194845.1"/>
    <property type="molecule type" value="Genomic_DNA"/>
</dbReference>
<dbReference type="InterPro" id="IPR029069">
    <property type="entry name" value="HotDog_dom_sf"/>
</dbReference>
<reference evidence="3 4" key="1">
    <citation type="submission" date="2020-08" db="EMBL/GenBank/DDBJ databases">
        <title>Genomic Encyclopedia of Type Strains, Phase III (KMG-III): the genomes of soil and plant-associated and newly described type strains.</title>
        <authorList>
            <person name="Whitman W."/>
        </authorList>
    </citation>
    <scope>NUCLEOTIDE SEQUENCE [LARGE SCALE GENOMIC DNA]</scope>
    <source>
        <strain evidence="3 4">CECT 7247</strain>
    </source>
</reference>
<organism evidence="3 4">
    <name type="scientific">Roseateles terrae</name>
    <dbReference type="NCBI Taxonomy" id="431060"/>
    <lineage>
        <taxon>Bacteria</taxon>
        <taxon>Pseudomonadati</taxon>
        <taxon>Pseudomonadota</taxon>
        <taxon>Betaproteobacteria</taxon>
        <taxon>Burkholderiales</taxon>
        <taxon>Sphaerotilaceae</taxon>
        <taxon>Roseateles</taxon>
    </lineage>
</organism>
<dbReference type="CDD" id="cd03443">
    <property type="entry name" value="PaaI_thioesterase"/>
    <property type="match status" value="1"/>
</dbReference>
<comment type="caution">
    <text evidence="3">The sequence shown here is derived from an EMBL/GenBank/DDBJ whole genome shotgun (WGS) entry which is preliminary data.</text>
</comment>
<dbReference type="Gene3D" id="3.10.129.10">
    <property type="entry name" value="Hotdog Thioesterase"/>
    <property type="match status" value="1"/>
</dbReference>
<name>A0ABR6GS30_9BURK</name>
<dbReference type="PANTHER" id="PTHR43240">
    <property type="entry name" value="1,4-DIHYDROXY-2-NAPHTHOYL-COA THIOESTERASE 1"/>
    <property type="match status" value="1"/>
</dbReference>
<evidence type="ECO:0000313" key="3">
    <source>
        <dbReference type="EMBL" id="MBB3194845.1"/>
    </source>
</evidence>
<dbReference type="Pfam" id="PF03061">
    <property type="entry name" value="4HBT"/>
    <property type="match status" value="1"/>
</dbReference>
<keyword evidence="4" id="KW-1185">Reference proteome</keyword>
<dbReference type="InterPro" id="IPR006683">
    <property type="entry name" value="Thioestr_dom"/>
</dbReference>
<proteinExistence type="predicted"/>
<evidence type="ECO:0000256" key="1">
    <source>
        <dbReference type="ARBA" id="ARBA00022801"/>
    </source>
</evidence>
<dbReference type="PANTHER" id="PTHR43240:SF8">
    <property type="entry name" value="PHENYLACETIC ACID DEGRADATION-RELATED PROTEIN"/>
    <property type="match status" value="1"/>
</dbReference>
<keyword evidence="1" id="KW-0378">Hydrolase</keyword>
<dbReference type="InterPro" id="IPR003736">
    <property type="entry name" value="PAAI_dom"/>
</dbReference>
<dbReference type="NCBIfam" id="TIGR00369">
    <property type="entry name" value="unchar_dom_1"/>
    <property type="match status" value="1"/>
</dbReference>
<dbReference type="Proteomes" id="UP000574369">
    <property type="component" value="Unassembled WGS sequence"/>
</dbReference>
<accession>A0ABR6GS30</accession>
<feature type="domain" description="Thioesterase" evidence="2">
    <location>
        <begin position="45"/>
        <end position="117"/>
    </location>
</feature>
<dbReference type="SUPFAM" id="SSF54637">
    <property type="entry name" value="Thioesterase/thiol ester dehydrase-isomerase"/>
    <property type="match status" value="1"/>
</dbReference>
<evidence type="ECO:0000313" key="4">
    <source>
        <dbReference type="Proteomes" id="UP000574369"/>
    </source>
</evidence>
<protein>
    <submittedName>
        <fullName evidence="3">Uncharacterized protein (TIGR00369 family)</fullName>
    </submittedName>
</protein>
<dbReference type="RefSeq" id="WP_088452653.1">
    <property type="nucleotide sequence ID" value="NZ_JACHXO010000003.1"/>
</dbReference>
<gene>
    <name evidence="3" type="ORF">FHS28_002241</name>
</gene>
<evidence type="ECO:0000259" key="2">
    <source>
        <dbReference type="Pfam" id="PF03061"/>
    </source>
</evidence>